<accession>A0A139STW2</accession>
<evidence type="ECO:0000256" key="8">
    <source>
        <dbReference type="ARBA" id="ARBA00048968"/>
    </source>
</evidence>
<evidence type="ECO:0000256" key="1">
    <source>
        <dbReference type="ARBA" id="ARBA00000553"/>
    </source>
</evidence>
<comment type="similarity">
    <text evidence="2 10">Belongs to the purine nucleoside phosphorylase YfiH/LACC1 family.</text>
</comment>
<keyword evidence="4" id="KW-0479">Metal-binding</keyword>
<dbReference type="OrthoDB" id="4279at2"/>
<sequence>MQKTFDWITPDWPAPKRVKACVTTRSGGLSQGAWASFNLADRVGDSLETVRAGREQLARVLGCKLAFLQQVHGKQIVPADPDDCPQADASWTQMPGIACTVLTADCLPVLFCDASGSRVAAAHAGWRGLAAGILEQTVQTLAVPADQLLVWLGPCIGQAAFEVGEEVRAAFVDQQAEAKAAFIPAPISGKYQADLYQLAYLRLAACGVTSVYGGGFCTYTDKARFYSYRRENPTGRMASLIWLAD</sequence>
<evidence type="ECO:0000256" key="6">
    <source>
        <dbReference type="ARBA" id="ARBA00022833"/>
    </source>
</evidence>
<dbReference type="SUPFAM" id="SSF64438">
    <property type="entry name" value="CNF1/YfiH-like putative cysteine hydrolases"/>
    <property type="match status" value="1"/>
</dbReference>
<dbReference type="RefSeq" id="WP_068390310.1">
    <property type="nucleotide sequence ID" value="NZ_LSZO01000157.1"/>
</dbReference>
<gene>
    <name evidence="11" type="ORF">AXE65_00400</name>
</gene>
<dbReference type="GO" id="GO:0016787">
    <property type="term" value="F:hydrolase activity"/>
    <property type="evidence" value="ECO:0007669"/>
    <property type="project" value="UniProtKB-KW"/>
</dbReference>
<protein>
    <recommendedName>
        <fullName evidence="10">Purine nucleoside phosphorylase</fullName>
    </recommendedName>
</protein>
<evidence type="ECO:0000256" key="10">
    <source>
        <dbReference type="RuleBase" id="RU361274"/>
    </source>
</evidence>
<comment type="catalytic activity">
    <reaction evidence="9">
        <text>S-methyl-5'-thioadenosine + phosphate = 5-(methylsulfanyl)-alpha-D-ribose 1-phosphate + adenine</text>
        <dbReference type="Rhea" id="RHEA:11852"/>
        <dbReference type="ChEBI" id="CHEBI:16708"/>
        <dbReference type="ChEBI" id="CHEBI:17509"/>
        <dbReference type="ChEBI" id="CHEBI:43474"/>
        <dbReference type="ChEBI" id="CHEBI:58533"/>
        <dbReference type="EC" id="2.4.2.28"/>
    </reaction>
    <physiologicalReaction direction="left-to-right" evidence="9">
        <dbReference type="Rhea" id="RHEA:11853"/>
    </physiologicalReaction>
</comment>
<dbReference type="Gene3D" id="3.60.140.10">
    <property type="entry name" value="CNF1/YfiH-like putative cysteine hydrolases"/>
    <property type="match status" value="1"/>
</dbReference>
<evidence type="ECO:0000313" key="11">
    <source>
        <dbReference type="EMBL" id="KXU38016.1"/>
    </source>
</evidence>
<evidence type="ECO:0000256" key="2">
    <source>
        <dbReference type="ARBA" id="ARBA00007353"/>
    </source>
</evidence>
<dbReference type="NCBIfam" id="TIGR00726">
    <property type="entry name" value="peptidoglycan editing factor PgeF"/>
    <property type="match status" value="1"/>
</dbReference>
<organism evidence="11 12">
    <name type="scientific">Ventosimonas gracilis</name>
    <dbReference type="NCBI Taxonomy" id="1680762"/>
    <lineage>
        <taxon>Bacteria</taxon>
        <taxon>Pseudomonadati</taxon>
        <taxon>Pseudomonadota</taxon>
        <taxon>Gammaproteobacteria</taxon>
        <taxon>Pseudomonadales</taxon>
        <taxon>Ventosimonadaceae</taxon>
        <taxon>Ventosimonas</taxon>
    </lineage>
</organism>
<evidence type="ECO:0000256" key="4">
    <source>
        <dbReference type="ARBA" id="ARBA00022723"/>
    </source>
</evidence>
<dbReference type="EMBL" id="LSZO01000157">
    <property type="protein sequence ID" value="KXU38016.1"/>
    <property type="molecule type" value="Genomic_DNA"/>
</dbReference>
<evidence type="ECO:0000256" key="3">
    <source>
        <dbReference type="ARBA" id="ARBA00022679"/>
    </source>
</evidence>
<dbReference type="CDD" id="cd16833">
    <property type="entry name" value="YfiH"/>
    <property type="match status" value="1"/>
</dbReference>
<evidence type="ECO:0000256" key="9">
    <source>
        <dbReference type="ARBA" id="ARBA00049893"/>
    </source>
</evidence>
<keyword evidence="6" id="KW-0862">Zinc</keyword>
<comment type="catalytic activity">
    <reaction evidence="1">
        <text>inosine + phosphate = alpha-D-ribose 1-phosphate + hypoxanthine</text>
        <dbReference type="Rhea" id="RHEA:27646"/>
        <dbReference type="ChEBI" id="CHEBI:17368"/>
        <dbReference type="ChEBI" id="CHEBI:17596"/>
        <dbReference type="ChEBI" id="CHEBI:43474"/>
        <dbReference type="ChEBI" id="CHEBI:57720"/>
        <dbReference type="EC" id="2.4.2.1"/>
    </reaction>
    <physiologicalReaction direction="left-to-right" evidence="1">
        <dbReference type="Rhea" id="RHEA:27647"/>
    </physiologicalReaction>
</comment>
<dbReference type="AlphaFoldDB" id="A0A139STW2"/>
<dbReference type="GO" id="GO:0005507">
    <property type="term" value="F:copper ion binding"/>
    <property type="evidence" value="ECO:0007669"/>
    <property type="project" value="TreeGrafter"/>
</dbReference>
<dbReference type="GO" id="GO:0017061">
    <property type="term" value="F:S-methyl-5-thioadenosine phosphorylase activity"/>
    <property type="evidence" value="ECO:0007669"/>
    <property type="project" value="UniProtKB-EC"/>
</dbReference>
<dbReference type="PANTHER" id="PTHR30616:SF2">
    <property type="entry name" value="PURINE NUCLEOSIDE PHOSPHORYLASE LACC1"/>
    <property type="match status" value="1"/>
</dbReference>
<comment type="catalytic activity">
    <reaction evidence="7">
        <text>adenosine + H2O + H(+) = inosine + NH4(+)</text>
        <dbReference type="Rhea" id="RHEA:24408"/>
        <dbReference type="ChEBI" id="CHEBI:15377"/>
        <dbReference type="ChEBI" id="CHEBI:15378"/>
        <dbReference type="ChEBI" id="CHEBI:16335"/>
        <dbReference type="ChEBI" id="CHEBI:17596"/>
        <dbReference type="ChEBI" id="CHEBI:28938"/>
        <dbReference type="EC" id="3.5.4.4"/>
    </reaction>
    <physiologicalReaction direction="left-to-right" evidence="7">
        <dbReference type="Rhea" id="RHEA:24409"/>
    </physiologicalReaction>
</comment>
<keyword evidence="3" id="KW-0808">Transferase</keyword>
<comment type="catalytic activity">
    <reaction evidence="8">
        <text>adenosine + phosphate = alpha-D-ribose 1-phosphate + adenine</text>
        <dbReference type="Rhea" id="RHEA:27642"/>
        <dbReference type="ChEBI" id="CHEBI:16335"/>
        <dbReference type="ChEBI" id="CHEBI:16708"/>
        <dbReference type="ChEBI" id="CHEBI:43474"/>
        <dbReference type="ChEBI" id="CHEBI:57720"/>
        <dbReference type="EC" id="2.4.2.1"/>
    </reaction>
    <physiologicalReaction direction="left-to-right" evidence="8">
        <dbReference type="Rhea" id="RHEA:27643"/>
    </physiologicalReaction>
</comment>
<keyword evidence="5" id="KW-0378">Hydrolase</keyword>
<reference evidence="11 12" key="1">
    <citation type="submission" date="2016-02" db="EMBL/GenBank/DDBJ databases">
        <authorList>
            <person name="Wen L."/>
            <person name="He K."/>
            <person name="Yang H."/>
        </authorList>
    </citation>
    <scope>NUCLEOTIDE SEQUENCE [LARGE SCALE GENOMIC DNA]</scope>
    <source>
        <strain evidence="11 12">CV58</strain>
    </source>
</reference>
<evidence type="ECO:0000256" key="5">
    <source>
        <dbReference type="ARBA" id="ARBA00022801"/>
    </source>
</evidence>
<name>A0A139STW2_9GAMM</name>
<dbReference type="InterPro" id="IPR011324">
    <property type="entry name" value="Cytotoxic_necrot_fac-like_cat"/>
</dbReference>
<dbReference type="PANTHER" id="PTHR30616">
    <property type="entry name" value="UNCHARACTERIZED PROTEIN YFIH"/>
    <property type="match status" value="1"/>
</dbReference>
<evidence type="ECO:0000256" key="7">
    <source>
        <dbReference type="ARBA" id="ARBA00047989"/>
    </source>
</evidence>
<keyword evidence="12" id="KW-1185">Reference proteome</keyword>
<evidence type="ECO:0000313" key="12">
    <source>
        <dbReference type="Proteomes" id="UP000072660"/>
    </source>
</evidence>
<dbReference type="InterPro" id="IPR038371">
    <property type="entry name" value="Cu_polyphenol_OxRdtase_sf"/>
</dbReference>
<dbReference type="Pfam" id="PF02578">
    <property type="entry name" value="Cu-oxidase_4"/>
    <property type="match status" value="1"/>
</dbReference>
<comment type="caution">
    <text evidence="11">The sequence shown here is derived from an EMBL/GenBank/DDBJ whole genome shotgun (WGS) entry which is preliminary data.</text>
</comment>
<dbReference type="Proteomes" id="UP000072660">
    <property type="component" value="Unassembled WGS sequence"/>
</dbReference>
<proteinExistence type="inferred from homology"/>
<dbReference type="InterPro" id="IPR003730">
    <property type="entry name" value="Cu_polyphenol_OxRdtase"/>
</dbReference>